<evidence type="ECO:0000256" key="2">
    <source>
        <dbReference type="ARBA" id="ARBA00010157"/>
    </source>
</evidence>
<feature type="transmembrane region" description="Helical" evidence="7">
    <location>
        <begin position="595"/>
        <end position="612"/>
    </location>
</feature>
<feature type="transmembrane region" description="Helical" evidence="7">
    <location>
        <begin position="650"/>
        <end position="671"/>
    </location>
</feature>
<name>A0A1F4USY9_UNCKA</name>
<dbReference type="SUPFAM" id="SSF82866">
    <property type="entry name" value="Multidrug efflux transporter AcrB transmembrane domain"/>
    <property type="match status" value="2"/>
</dbReference>
<feature type="transmembrane region" description="Helical" evidence="7">
    <location>
        <begin position="348"/>
        <end position="373"/>
    </location>
</feature>
<keyword evidence="4 7" id="KW-0812">Transmembrane</keyword>
<organism evidence="9 10">
    <name type="scientific">candidate division WWE3 bacterium RIFCSPHIGHO2_01_FULL_35_17</name>
    <dbReference type="NCBI Taxonomy" id="1802614"/>
    <lineage>
        <taxon>Bacteria</taxon>
        <taxon>Katanobacteria</taxon>
    </lineage>
</organism>
<keyword evidence="6 7" id="KW-0472">Membrane</keyword>
<gene>
    <name evidence="9" type="ORF">A2713_00680</name>
</gene>
<dbReference type="GO" id="GO:0005886">
    <property type="term" value="C:plasma membrane"/>
    <property type="evidence" value="ECO:0007669"/>
    <property type="project" value="UniProtKB-SubCell"/>
</dbReference>
<reference evidence="9 10" key="1">
    <citation type="journal article" date="2016" name="Nat. Commun.">
        <title>Thousands of microbial genomes shed light on interconnected biogeochemical processes in an aquifer system.</title>
        <authorList>
            <person name="Anantharaman K."/>
            <person name="Brown C.T."/>
            <person name="Hug L.A."/>
            <person name="Sharon I."/>
            <person name="Castelle C.J."/>
            <person name="Probst A.J."/>
            <person name="Thomas B.C."/>
            <person name="Singh A."/>
            <person name="Wilkins M.J."/>
            <person name="Karaoz U."/>
            <person name="Brodie E.L."/>
            <person name="Williams K.H."/>
            <person name="Hubbard S.S."/>
            <person name="Banfield J.F."/>
        </authorList>
    </citation>
    <scope>NUCLEOTIDE SEQUENCE [LARGE SCALE GENOMIC DNA]</scope>
</reference>
<protein>
    <recommendedName>
        <fullName evidence="8">Membrane transport protein MMPL domain-containing protein</fullName>
    </recommendedName>
</protein>
<comment type="similarity">
    <text evidence="2">Belongs to the resistance-nodulation-cell division (RND) (TC 2.A.6) family. MmpL subfamily.</text>
</comment>
<feature type="transmembrane region" description="Helical" evidence="7">
    <location>
        <begin position="222"/>
        <end position="243"/>
    </location>
</feature>
<feature type="transmembrane region" description="Helical" evidence="7">
    <location>
        <begin position="624"/>
        <end position="644"/>
    </location>
</feature>
<evidence type="ECO:0000256" key="1">
    <source>
        <dbReference type="ARBA" id="ARBA00004651"/>
    </source>
</evidence>
<evidence type="ECO:0000256" key="4">
    <source>
        <dbReference type="ARBA" id="ARBA00022692"/>
    </source>
</evidence>
<dbReference type="Gene3D" id="1.20.1640.10">
    <property type="entry name" value="Multidrug efflux transporter AcrB transmembrane domain"/>
    <property type="match status" value="2"/>
</dbReference>
<dbReference type="Pfam" id="PF03176">
    <property type="entry name" value="MMPL"/>
    <property type="match status" value="1"/>
</dbReference>
<feature type="transmembrane region" description="Helical" evidence="7">
    <location>
        <begin position="250"/>
        <end position="271"/>
    </location>
</feature>
<evidence type="ECO:0000259" key="8">
    <source>
        <dbReference type="Pfam" id="PF03176"/>
    </source>
</evidence>
<dbReference type="PANTHER" id="PTHR33406">
    <property type="entry name" value="MEMBRANE PROTEIN MJ1562-RELATED"/>
    <property type="match status" value="1"/>
</dbReference>
<dbReference type="InterPro" id="IPR050545">
    <property type="entry name" value="Mycobact_MmpL"/>
</dbReference>
<accession>A0A1F4USY9</accession>
<feature type="transmembrane region" description="Helical" evidence="7">
    <location>
        <begin position="394"/>
        <end position="416"/>
    </location>
</feature>
<dbReference type="EMBL" id="MEUX01000003">
    <property type="protein sequence ID" value="OGC48016.1"/>
    <property type="molecule type" value="Genomic_DNA"/>
</dbReference>
<dbReference type="Proteomes" id="UP000176444">
    <property type="component" value="Unassembled WGS sequence"/>
</dbReference>
<proteinExistence type="inferred from homology"/>
<evidence type="ECO:0000256" key="7">
    <source>
        <dbReference type="SAM" id="Phobius"/>
    </source>
</evidence>
<sequence>MKRIVAGFGLISIFLAVVFLGFQASQLEYGWVLEGGLPKYLTAQKEFDWVIKNTPQWAFDTVVIGLYNPGPEGVFDPALLEAVAEITEEARKLSGFGDVMSLATYRKVKNVLLENGELELKTDYLIKEIPQYSKEMARLKEDILTEPKLIGPGRLISSSRKATAIILELKTNMGWKGQKNYGQIEVTQWLESIRTKYEEQGIKVYFYGAPYLRTHIDKELMGFMRIAIIAVVMIIPLIASLVFGFSTRLILLLSSGILATIIATIGLSTLIGAKMNVISSVGLVIAPAVFGSYAIQFLARYFELGKEKINQTFSDVRWALILSAGTSLCGFLPLTIVPLVAIKDYSTFSSLAVGAGLILSLTLIPLFLILFPFKSKGNGIEKALGKALSIILGIRPKIILMGMGILLLFGLGIFLLEIRSNPSKFFPEKDEIQQDLSFFRKEFGATGKISLILEFFQKDGAVKPAVLSKIEKIQEKMEGVNGIASAIAITDIVKILNQQVSGRGDKEFYFLPLDPSLIRQLLFLFNADDITEDYLEYRANQQLKIDFWCEATDSLELRKLYHHLKKEAGRLFKDTDIKFFIYGDWILWSFEDPVAVYWKLGCVGLTCLLLLLSQIRFRDWRMTGFCLIPPLVANIVIFGIMGILGIHLEIASATLATIVFGMGADSPIHYFERHLICRNIKKTHLSIGSPLVVYTLMMIAGFLPLTFAHLTPLRNLGLLIIAALSLNVGLTIFLAPHFLEWLNKRR</sequence>
<evidence type="ECO:0000313" key="10">
    <source>
        <dbReference type="Proteomes" id="UP000176444"/>
    </source>
</evidence>
<evidence type="ECO:0000256" key="5">
    <source>
        <dbReference type="ARBA" id="ARBA00022989"/>
    </source>
</evidence>
<keyword evidence="5 7" id="KW-1133">Transmembrane helix</keyword>
<feature type="transmembrane region" description="Helical" evidence="7">
    <location>
        <begin position="716"/>
        <end position="739"/>
    </location>
</feature>
<feature type="transmembrane region" description="Helical" evidence="7">
    <location>
        <begin position="277"/>
        <end position="299"/>
    </location>
</feature>
<feature type="domain" description="Membrane transport protein MMPL" evidence="8">
    <location>
        <begin position="113"/>
        <end position="371"/>
    </location>
</feature>
<comment type="caution">
    <text evidence="9">The sequence shown here is derived from an EMBL/GenBank/DDBJ whole genome shotgun (WGS) entry which is preliminary data.</text>
</comment>
<dbReference type="AlphaFoldDB" id="A0A1F4USY9"/>
<dbReference type="PANTHER" id="PTHR33406:SF6">
    <property type="entry name" value="MEMBRANE PROTEIN YDGH-RELATED"/>
    <property type="match status" value="1"/>
</dbReference>
<dbReference type="InterPro" id="IPR004869">
    <property type="entry name" value="MMPL_dom"/>
</dbReference>
<keyword evidence="3" id="KW-1003">Cell membrane</keyword>
<feature type="transmembrane region" description="Helical" evidence="7">
    <location>
        <begin position="691"/>
        <end position="710"/>
    </location>
</feature>
<evidence type="ECO:0000313" key="9">
    <source>
        <dbReference type="EMBL" id="OGC48016.1"/>
    </source>
</evidence>
<feature type="transmembrane region" description="Helical" evidence="7">
    <location>
        <begin position="320"/>
        <end position="342"/>
    </location>
</feature>
<comment type="subcellular location">
    <subcellularLocation>
        <location evidence="1">Cell membrane</location>
        <topology evidence="1">Multi-pass membrane protein</topology>
    </subcellularLocation>
</comment>
<evidence type="ECO:0000256" key="6">
    <source>
        <dbReference type="ARBA" id="ARBA00023136"/>
    </source>
</evidence>
<evidence type="ECO:0000256" key="3">
    <source>
        <dbReference type="ARBA" id="ARBA00022475"/>
    </source>
</evidence>